<keyword evidence="13" id="KW-1185">Reference proteome</keyword>
<comment type="subcellular location">
    <subcellularLocation>
        <location evidence="1">Cell membrane</location>
        <topology evidence="1">Lipid-anchor</topology>
        <topology evidence="1">GPI-anchor</topology>
    </subcellularLocation>
</comment>
<keyword evidence="7" id="KW-0325">Glycoprotein</keyword>
<comment type="caution">
    <text evidence="12">The sequence shown here is derived from an EMBL/GenBank/DDBJ whole genome shotgun (WGS) entry which is preliminary data.</text>
</comment>
<dbReference type="Gene3D" id="1.10.110.10">
    <property type="entry name" value="Plant lipid-transfer and hydrophobic proteins"/>
    <property type="match status" value="1"/>
</dbReference>
<dbReference type="PANTHER" id="PTHR33044">
    <property type="entry name" value="BIFUNCTIONAL INHIBITOR/LIPID-TRANSFER PROTEIN/SEED STORAGE 2S ALBUMIN SUPERFAMILY PROTEIN-RELATED"/>
    <property type="match status" value="1"/>
</dbReference>
<dbReference type="InterPro" id="IPR036312">
    <property type="entry name" value="Bifun_inhib/LTP/seed_sf"/>
</dbReference>
<evidence type="ECO:0000256" key="1">
    <source>
        <dbReference type="ARBA" id="ARBA00004609"/>
    </source>
</evidence>
<evidence type="ECO:0000256" key="6">
    <source>
        <dbReference type="ARBA" id="ARBA00023157"/>
    </source>
</evidence>
<evidence type="ECO:0000256" key="4">
    <source>
        <dbReference type="ARBA" id="ARBA00022622"/>
    </source>
</evidence>
<evidence type="ECO:0000256" key="8">
    <source>
        <dbReference type="ARBA" id="ARBA00023288"/>
    </source>
</evidence>
<sequence length="214" mass="21820">MSKPGITTIILALAVISAVPAPAEAPVPVSGPGPAAFGPAPGEDCITPVSNASDCLEYVTAGSNLTVPGKSCCPELAGLIESNIVCLCQLLSGEIAKQLGLSIDLGRAVNLPAVCKIANVPPATLCSAVGYPVAAPASGPSSEGPSTGFDNSSCCVPGRISLEPISWRKGGCIDHGGLSFCRVIFNSLNTVLSLNFSFFSLLLFILVSSFYYML</sequence>
<evidence type="ECO:0000259" key="11">
    <source>
        <dbReference type="SMART" id="SM00499"/>
    </source>
</evidence>
<dbReference type="SMART" id="SM00499">
    <property type="entry name" value="AAI"/>
    <property type="match status" value="1"/>
</dbReference>
<protein>
    <recommendedName>
        <fullName evidence="11">Bifunctional inhibitor/plant lipid transfer protein/seed storage helical domain-containing protein</fullName>
    </recommendedName>
</protein>
<keyword evidence="9" id="KW-0812">Transmembrane</keyword>
<reference evidence="12 13" key="1">
    <citation type="journal article" date="2023" name="Int. J. Mol. Sci.">
        <title>De Novo Assembly and Annotation of 11 Diverse Shrub Willow (Salix) Genomes Reveals Novel Gene Organization in Sex-Linked Regions.</title>
        <authorList>
            <person name="Hyden B."/>
            <person name="Feng K."/>
            <person name="Yates T.B."/>
            <person name="Jawdy S."/>
            <person name="Cereghino C."/>
            <person name="Smart L.B."/>
            <person name="Muchero W."/>
        </authorList>
    </citation>
    <scope>NUCLEOTIDE SEQUENCE [LARGE SCALE GENOMIC DNA]</scope>
    <source>
        <tissue evidence="12">Shoot tip</tissue>
    </source>
</reference>
<evidence type="ECO:0000256" key="2">
    <source>
        <dbReference type="ARBA" id="ARBA00009748"/>
    </source>
</evidence>
<keyword evidence="9" id="KW-1133">Transmembrane helix</keyword>
<evidence type="ECO:0000313" key="12">
    <source>
        <dbReference type="EMBL" id="KAJ6403160.1"/>
    </source>
</evidence>
<keyword evidence="5 10" id="KW-0732">Signal</keyword>
<keyword evidence="3" id="KW-1003">Cell membrane</keyword>
<feature type="signal peptide" evidence="10">
    <location>
        <begin position="1"/>
        <end position="25"/>
    </location>
</feature>
<name>A0AAD6JE07_9ROSI</name>
<dbReference type="InterPro" id="IPR043325">
    <property type="entry name" value="LTSS"/>
</dbReference>
<keyword evidence="6" id="KW-1015">Disulfide bond</keyword>
<dbReference type="Proteomes" id="UP001162972">
    <property type="component" value="Chromosome 4"/>
</dbReference>
<dbReference type="AlphaFoldDB" id="A0AAD6JE07"/>
<gene>
    <name evidence="12" type="ORF">OIU84_015140</name>
</gene>
<dbReference type="CDD" id="cd00010">
    <property type="entry name" value="AAI_LTSS"/>
    <property type="match status" value="1"/>
</dbReference>
<dbReference type="EMBL" id="JAPFFJ010000018">
    <property type="protein sequence ID" value="KAJ6403160.1"/>
    <property type="molecule type" value="Genomic_DNA"/>
</dbReference>
<evidence type="ECO:0000256" key="9">
    <source>
        <dbReference type="SAM" id="Phobius"/>
    </source>
</evidence>
<feature type="domain" description="Bifunctional inhibitor/plant lipid transfer protein/seed storage helical" evidence="11">
    <location>
        <begin position="45"/>
        <end position="126"/>
    </location>
</feature>
<dbReference type="Pfam" id="PF14368">
    <property type="entry name" value="LTP_2"/>
    <property type="match status" value="1"/>
</dbReference>
<evidence type="ECO:0000313" key="13">
    <source>
        <dbReference type="Proteomes" id="UP001162972"/>
    </source>
</evidence>
<dbReference type="SUPFAM" id="SSF47699">
    <property type="entry name" value="Bifunctional inhibitor/lipid-transfer protein/seed storage 2S albumin"/>
    <property type="match status" value="1"/>
</dbReference>
<dbReference type="InterPro" id="IPR016140">
    <property type="entry name" value="Bifunc_inhib/LTP/seed_store"/>
</dbReference>
<organism evidence="12 13">
    <name type="scientific">Salix udensis</name>
    <dbReference type="NCBI Taxonomy" id="889485"/>
    <lineage>
        <taxon>Eukaryota</taxon>
        <taxon>Viridiplantae</taxon>
        <taxon>Streptophyta</taxon>
        <taxon>Embryophyta</taxon>
        <taxon>Tracheophyta</taxon>
        <taxon>Spermatophyta</taxon>
        <taxon>Magnoliopsida</taxon>
        <taxon>eudicotyledons</taxon>
        <taxon>Gunneridae</taxon>
        <taxon>Pentapetalae</taxon>
        <taxon>rosids</taxon>
        <taxon>fabids</taxon>
        <taxon>Malpighiales</taxon>
        <taxon>Salicaceae</taxon>
        <taxon>Saliceae</taxon>
        <taxon>Salix</taxon>
    </lineage>
</organism>
<dbReference type="GO" id="GO:0005886">
    <property type="term" value="C:plasma membrane"/>
    <property type="evidence" value="ECO:0007669"/>
    <property type="project" value="UniProtKB-SubCell"/>
</dbReference>
<keyword evidence="9" id="KW-0472">Membrane</keyword>
<evidence type="ECO:0000256" key="7">
    <source>
        <dbReference type="ARBA" id="ARBA00023180"/>
    </source>
</evidence>
<keyword evidence="4" id="KW-0336">GPI-anchor</keyword>
<evidence type="ECO:0000256" key="10">
    <source>
        <dbReference type="SAM" id="SignalP"/>
    </source>
</evidence>
<proteinExistence type="inferred from homology"/>
<evidence type="ECO:0000256" key="5">
    <source>
        <dbReference type="ARBA" id="ARBA00022729"/>
    </source>
</evidence>
<evidence type="ECO:0000256" key="3">
    <source>
        <dbReference type="ARBA" id="ARBA00022475"/>
    </source>
</evidence>
<feature type="chain" id="PRO_5042123231" description="Bifunctional inhibitor/plant lipid transfer protein/seed storage helical domain-containing protein" evidence="10">
    <location>
        <begin position="26"/>
        <end position="214"/>
    </location>
</feature>
<feature type="transmembrane region" description="Helical" evidence="9">
    <location>
        <begin position="191"/>
        <end position="213"/>
    </location>
</feature>
<keyword evidence="8" id="KW-0449">Lipoprotein</keyword>
<comment type="similarity">
    <text evidence="2">Belongs to the plant LTP family.</text>
</comment>
<accession>A0AAD6JE07</accession>
<dbReference type="GO" id="GO:0098552">
    <property type="term" value="C:side of membrane"/>
    <property type="evidence" value="ECO:0007669"/>
    <property type="project" value="UniProtKB-KW"/>
</dbReference>